<comment type="caution">
    <text evidence="1">The sequence shown here is derived from an EMBL/GenBank/DDBJ whole genome shotgun (WGS) entry which is preliminary data.</text>
</comment>
<keyword evidence="2" id="KW-1185">Reference proteome</keyword>
<reference evidence="1" key="1">
    <citation type="submission" date="2022-07" db="EMBL/GenBank/DDBJ databases">
        <title>Phylogenomic reconstructions and comparative analyses of Kickxellomycotina fungi.</title>
        <authorList>
            <person name="Reynolds N.K."/>
            <person name="Stajich J.E."/>
            <person name="Barry K."/>
            <person name="Grigoriev I.V."/>
            <person name="Crous P."/>
            <person name="Smith M.E."/>
        </authorList>
    </citation>
    <scope>NUCLEOTIDE SEQUENCE</scope>
    <source>
        <strain evidence="1">BCRC 34191</strain>
    </source>
</reference>
<sequence length="743" mass="83069">MYGERPALGFDDSSDEEEHAQRQRQTQRSRKAPTKEELMLGLWADDDDDEEGHVDRGAAPRRNTNDHFGSNVLRPVGFVAATDNPAVIGDKDSAASDDDDNTSGSDSDSDSSSGSSSPSISDHEAASELKEELPMERKSDTPQPTAISSTLHRGPVKAPAPSGSKDFGKFASGAVWNMMAKMGYKPGEGLGKHGEGRIEPIQVTLRRAGEGISFSGSERPLEKKSSPAPATKGRQRGGRSGADGLPREQRDSQAQVRARQKTEYKTLEELQRRTDAQLKEVFVDMTTNTEVGSFSELAAKRLPLGERDKLAGDVRLGMDLASARLEELGQERARAEARVDALSKKMQNLSTSIERRQARTSYLQAIKESVCTVQTTANATHIESVETAKDDLSALYDAYKLMYEAAQRIEAQHKFDVWGELRLETVVTGTAHSHFQRLFRDWNPAAHPDIIESVLTPLYPFVHICDASESSERLAPIESLLYQTLVPGLKRFILTQWNPLADDLSLPLSHLPPVIVAAVSEDISNKLLRHVNAIEPRKAMNKFNSQREATHSSASQPLADLRVDRIVIPWLPYISDRAELVSSVRRKLCEALDYWTPTKESNSIVLSLVYPWAEIIQGKELRKLSAKVSDRLEAMLRAEFQFNAQRQVVWPFKVLVKWHSVLPSDAWLALAKCQVLSKFIDYLRLWLEDPNADYAEIADWYWQWRQLYPPEIFALEAVQQEFKKALVLMAYALSQQEDPLPAV</sequence>
<organism evidence="1 2">
    <name type="scientific">Coemansia linderi</name>
    <dbReference type="NCBI Taxonomy" id="2663919"/>
    <lineage>
        <taxon>Eukaryota</taxon>
        <taxon>Fungi</taxon>
        <taxon>Fungi incertae sedis</taxon>
        <taxon>Zoopagomycota</taxon>
        <taxon>Kickxellomycotina</taxon>
        <taxon>Kickxellomycetes</taxon>
        <taxon>Kickxellales</taxon>
        <taxon>Kickxellaceae</taxon>
        <taxon>Coemansia</taxon>
    </lineage>
</organism>
<proteinExistence type="predicted"/>
<evidence type="ECO:0000313" key="1">
    <source>
        <dbReference type="EMBL" id="KAJ2791182.1"/>
    </source>
</evidence>
<dbReference type="EMBL" id="JANBUK010000189">
    <property type="protein sequence ID" value="KAJ2791182.1"/>
    <property type="molecule type" value="Genomic_DNA"/>
</dbReference>
<protein>
    <submittedName>
        <fullName evidence="1">Uncharacterized protein</fullName>
    </submittedName>
</protein>
<evidence type="ECO:0000313" key="2">
    <source>
        <dbReference type="Proteomes" id="UP001140066"/>
    </source>
</evidence>
<gene>
    <name evidence="1" type="ORF">GGI18_001319</name>
</gene>
<name>A0ACC1KK73_9FUNG</name>
<dbReference type="Proteomes" id="UP001140066">
    <property type="component" value="Unassembled WGS sequence"/>
</dbReference>
<accession>A0ACC1KK73</accession>